<protein>
    <submittedName>
        <fullName evidence="12">Uncharacterized protein</fullName>
    </submittedName>
</protein>
<dbReference type="InterPro" id="IPR003915">
    <property type="entry name" value="PKD_2"/>
</dbReference>
<keyword evidence="4 9" id="KW-1133">Transmembrane helix</keyword>
<dbReference type="FunFam" id="1.10.287.70:FF:000333">
    <property type="entry name" value="Uncharacterized protein"/>
    <property type="match status" value="1"/>
</dbReference>
<dbReference type="InParanoid" id="C4A0G1"/>
<dbReference type="AlphaFoldDB" id="C4A0G1"/>
<evidence type="ECO:0000256" key="5">
    <source>
        <dbReference type="ARBA" id="ARBA00023136"/>
    </source>
</evidence>
<dbReference type="STRING" id="7739.C4A0G1"/>
<feature type="transmembrane region" description="Helical" evidence="9">
    <location>
        <begin position="213"/>
        <end position="242"/>
    </location>
</feature>
<feature type="compositionally biased region" description="Polar residues" evidence="8">
    <location>
        <begin position="108"/>
        <end position="119"/>
    </location>
</feature>
<gene>
    <name evidence="12" type="ORF">BRAFLDRAFT_111411</name>
</gene>
<evidence type="ECO:0000259" key="11">
    <source>
        <dbReference type="Pfam" id="PF20519"/>
    </source>
</evidence>
<dbReference type="Gene3D" id="1.10.287.70">
    <property type="match status" value="1"/>
</dbReference>
<feature type="transmembrane region" description="Helical" evidence="9">
    <location>
        <begin position="69"/>
        <end position="90"/>
    </location>
</feature>
<feature type="transmembrane region" description="Helical" evidence="9">
    <location>
        <begin position="301"/>
        <end position="320"/>
    </location>
</feature>
<name>C4A0G1_BRAFL</name>
<feature type="compositionally biased region" description="Basic and acidic residues" evidence="8">
    <location>
        <begin position="97"/>
        <end position="107"/>
    </location>
</feature>
<keyword evidence="3 9" id="KW-0812">Transmembrane</keyword>
<accession>C4A0G1</accession>
<dbReference type="eggNOG" id="KOG3599">
    <property type="taxonomic scope" value="Eukaryota"/>
</dbReference>
<evidence type="ECO:0000256" key="2">
    <source>
        <dbReference type="ARBA" id="ARBA00007200"/>
    </source>
</evidence>
<evidence type="ECO:0000256" key="7">
    <source>
        <dbReference type="PIRSR" id="PIRSR603915-2"/>
    </source>
</evidence>
<comment type="subcellular location">
    <subcellularLocation>
        <location evidence="1">Membrane</location>
        <topology evidence="1">Multi-pass membrane protein</topology>
    </subcellularLocation>
</comment>
<evidence type="ECO:0000256" key="8">
    <source>
        <dbReference type="SAM" id="MobiDB-lite"/>
    </source>
</evidence>
<feature type="domain" description="Polycystin cation channel PKD1/PKD2" evidence="10">
    <location>
        <begin position="574"/>
        <end position="784"/>
    </location>
</feature>
<feature type="transmembrane region" description="Helical" evidence="9">
    <location>
        <begin position="698"/>
        <end position="721"/>
    </location>
</feature>
<proteinExistence type="inferred from homology"/>
<comment type="similarity">
    <text evidence="2">Belongs to the polycystin family.</text>
</comment>
<feature type="domain" description="Polycystin" evidence="11">
    <location>
        <begin position="347"/>
        <end position="562"/>
    </location>
</feature>
<dbReference type="Pfam" id="PF20519">
    <property type="entry name" value="Polycystin_dom"/>
    <property type="match status" value="1"/>
</dbReference>
<dbReference type="Pfam" id="PF08016">
    <property type="entry name" value="PKD_channel"/>
    <property type="match status" value="1"/>
</dbReference>
<feature type="transmembrane region" description="Helical" evidence="9">
    <location>
        <begin position="23"/>
        <end position="42"/>
    </location>
</feature>
<feature type="transmembrane region" description="Helical" evidence="9">
    <location>
        <begin position="599"/>
        <end position="623"/>
    </location>
</feature>
<feature type="transmembrane region" description="Helical" evidence="9">
    <location>
        <begin position="655"/>
        <end position="677"/>
    </location>
</feature>
<dbReference type="GO" id="GO:0016020">
    <property type="term" value="C:membrane"/>
    <property type="evidence" value="ECO:0007669"/>
    <property type="project" value="UniProtKB-SubCell"/>
</dbReference>
<keyword evidence="6" id="KW-0325">Glycoprotein</keyword>
<dbReference type="GO" id="GO:0005509">
    <property type="term" value="F:calcium ion binding"/>
    <property type="evidence" value="ECO:0007669"/>
    <property type="project" value="InterPro"/>
</dbReference>
<keyword evidence="5 9" id="KW-0472">Membrane</keyword>
<dbReference type="PRINTS" id="PR01433">
    <property type="entry name" value="POLYCYSTIN2"/>
</dbReference>
<evidence type="ECO:0000256" key="1">
    <source>
        <dbReference type="ARBA" id="ARBA00004141"/>
    </source>
</evidence>
<dbReference type="PANTHER" id="PTHR10877">
    <property type="entry name" value="POLYCYSTIN FAMILY MEMBER"/>
    <property type="match status" value="1"/>
</dbReference>
<evidence type="ECO:0000259" key="10">
    <source>
        <dbReference type="Pfam" id="PF08016"/>
    </source>
</evidence>
<dbReference type="EMBL" id="GG666803">
    <property type="protein sequence ID" value="EEN41722.1"/>
    <property type="molecule type" value="Genomic_DNA"/>
</dbReference>
<evidence type="ECO:0000256" key="9">
    <source>
        <dbReference type="SAM" id="Phobius"/>
    </source>
</evidence>
<feature type="transmembrane region" description="Helical" evidence="9">
    <location>
        <begin position="190"/>
        <end position="207"/>
    </location>
</feature>
<organism>
    <name type="scientific">Branchiostoma floridae</name>
    <name type="common">Florida lancelet</name>
    <name type="synonym">Amphioxus</name>
    <dbReference type="NCBI Taxonomy" id="7739"/>
    <lineage>
        <taxon>Eukaryota</taxon>
        <taxon>Metazoa</taxon>
        <taxon>Chordata</taxon>
        <taxon>Cephalochordata</taxon>
        <taxon>Leptocardii</taxon>
        <taxon>Amphioxiformes</taxon>
        <taxon>Branchiostomatidae</taxon>
        <taxon>Branchiostoma</taxon>
    </lineage>
</organism>
<dbReference type="InterPro" id="IPR046791">
    <property type="entry name" value="Polycystin_dom"/>
</dbReference>
<dbReference type="InterPro" id="IPR013122">
    <property type="entry name" value="PKD1_2_channel"/>
</dbReference>
<evidence type="ECO:0000256" key="4">
    <source>
        <dbReference type="ARBA" id="ARBA00022989"/>
    </source>
</evidence>
<dbReference type="PANTHER" id="PTHR10877:SF194">
    <property type="entry name" value="LOCATION OF VULVA DEFECTIVE 1"/>
    <property type="match status" value="1"/>
</dbReference>
<evidence type="ECO:0000256" key="6">
    <source>
        <dbReference type="ARBA" id="ARBA00023180"/>
    </source>
</evidence>
<evidence type="ECO:0000313" key="12">
    <source>
        <dbReference type="EMBL" id="EEN41722.1"/>
    </source>
</evidence>
<feature type="transmembrane region" description="Helical" evidence="9">
    <location>
        <begin position="567"/>
        <end position="587"/>
    </location>
</feature>
<dbReference type="InterPro" id="IPR051223">
    <property type="entry name" value="Polycystin"/>
</dbReference>
<sequence length="853" mass="96144">MVTCGSPWPAALPVHPFTRVQRLSCCLTLLYSTMLTNIMFFGRGDDFDPPEPLRIAGLEINPPISLPQLMIGIQSAAIILPVNLLIVFFFRNSGKRPQTDAGKKKADSQTSDGTPTCSRDTPKSNEAIPRNVVLNTPYNYCPTNTPFVDLRRRSKDVATNNVKPAVEIQTEDSTVKGNDDKVVAQKKSSLPWWVVYLVLYTLSFGKAKAEAWVFTFVTSFFTDLFLVQPFKLMLLAMLFALLTRKPIEDEDPSPAPVEEDEEYIQTDAEAPYEERCASLPDESVLAEARARIAEKRKRRAAVLEVIAFCLFLMVIMLMAYQERSPLAFYMTQNVKEHVFGSMDELPDIKDIPSFWDWVRDSLIPATHSQDWYNGETNPNSMILPDMLTHQLGTAQLRQVRLKPGQLCEAPEKMQDFAPRCTVAFTNLKADTEDYIQGWIPYNNTVNSTDTVPTPPSLIITSQDTPWNFTFVSLTDSFPFVGKHGTYFGGGYTTTLGTTLTSSATLSAYLEQYNWLDERTRAVFVELILFNPHANLFSVVSMFVEFTQLGAAFTSGEVVSLRLIQHGAVLLLVLRALSAAFLIFFAVIGAKSLFKRPLEYLGEFWSWVEISVVVVGFGSLGVYFNAQGIIDEAADQRRSGNTVFEIYKSAVNWFQIYTYLLAFLICCATVKLIRLLRFNSHVYALSMTIKKSFNPVMKFFFVAGIILMAFTQMGNILFGIKLQDYKNILTSLTSLCTMMLGSFDFDALVDGHYILGPTMFFTYQAIMQFILLSMFMTIIMDVYAEESQDPNTNDLQMIAFVKDSTSDAVGKAKYTISEARKRKPMKTDKTEVPDPRNLNKFAGYLHELDDPNRL</sequence>
<feature type="transmembrane region" description="Helical" evidence="9">
    <location>
        <begin position="760"/>
        <end position="783"/>
    </location>
</feature>
<feature type="disulfide bond" evidence="7">
    <location>
        <begin position="407"/>
        <end position="420"/>
    </location>
</feature>
<feature type="region of interest" description="Disordered" evidence="8">
    <location>
        <begin position="95"/>
        <end position="128"/>
    </location>
</feature>
<reference evidence="12" key="1">
    <citation type="journal article" date="2008" name="Nature">
        <title>The amphioxus genome and the evolution of the chordate karyotype.</title>
        <authorList>
            <consortium name="US DOE Joint Genome Institute (JGI-PGF)"/>
            <person name="Putnam N.H."/>
            <person name="Butts T."/>
            <person name="Ferrier D.E.K."/>
            <person name="Furlong R.F."/>
            <person name="Hellsten U."/>
            <person name="Kawashima T."/>
            <person name="Robinson-Rechavi M."/>
            <person name="Shoguchi E."/>
            <person name="Terry A."/>
            <person name="Yu J.-K."/>
            <person name="Benito-Gutierrez E.L."/>
            <person name="Dubchak I."/>
            <person name="Garcia-Fernandez J."/>
            <person name="Gibson-Brown J.J."/>
            <person name="Grigoriev I.V."/>
            <person name="Horton A.C."/>
            <person name="de Jong P.J."/>
            <person name="Jurka J."/>
            <person name="Kapitonov V.V."/>
            <person name="Kohara Y."/>
            <person name="Kuroki Y."/>
            <person name="Lindquist E."/>
            <person name="Lucas S."/>
            <person name="Osoegawa K."/>
            <person name="Pennacchio L.A."/>
            <person name="Salamov A.A."/>
            <person name="Satou Y."/>
            <person name="Sauka-Spengler T."/>
            <person name="Schmutz J."/>
            <person name="Shin-I T."/>
            <person name="Toyoda A."/>
            <person name="Bronner-Fraser M."/>
            <person name="Fujiyama A."/>
            <person name="Holland L.Z."/>
            <person name="Holland P.W.H."/>
            <person name="Satoh N."/>
            <person name="Rokhsar D.S."/>
        </authorList>
    </citation>
    <scope>NUCLEOTIDE SEQUENCE [LARGE SCALE GENOMIC DNA]</scope>
    <source>
        <strain evidence="12">S238N-H82</strain>
        <tissue evidence="12">Testes</tissue>
    </source>
</reference>
<evidence type="ECO:0000256" key="3">
    <source>
        <dbReference type="ARBA" id="ARBA00022692"/>
    </source>
</evidence>